<sequence length="110" mass="12763">MDTERLELAEDIAQTGHEINWKATGRKAPYGDNTKKRKIMKAIDILREKNLMHRRLEKGRVSDNFAYCLSKHWENKKRARSAKRDAWIKDIPPTGGKRIAMKKVGGKGFR</sequence>
<evidence type="ECO:0000313" key="1">
    <source>
        <dbReference type="EMBL" id="VEL11136.1"/>
    </source>
</evidence>
<dbReference type="Proteomes" id="UP000784294">
    <property type="component" value="Unassembled WGS sequence"/>
</dbReference>
<keyword evidence="2" id="KW-1185">Reference proteome</keyword>
<dbReference type="OrthoDB" id="6236709at2759"/>
<comment type="caution">
    <text evidence="1">The sequence shown here is derived from an EMBL/GenBank/DDBJ whole genome shotgun (WGS) entry which is preliminary data.</text>
</comment>
<organism evidence="1 2">
    <name type="scientific">Protopolystoma xenopodis</name>
    <dbReference type="NCBI Taxonomy" id="117903"/>
    <lineage>
        <taxon>Eukaryota</taxon>
        <taxon>Metazoa</taxon>
        <taxon>Spiralia</taxon>
        <taxon>Lophotrochozoa</taxon>
        <taxon>Platyhelminthes</taxon>
        <taxon>Monogenea</taxon>
        <taxon>Polyopisthocotylea</taxon>
        <taxon>Polystomatidea</taxon>
        <taxon>Polystomatidae</taxon>
        <taxon>Protopolystoma</taxon>
    </lineage>
</organism>
<protein>
    <submittedName>
        <fullName evidence="1">Uncharacterized protein</fullName>
    </submittedName>
</protein>
<name>A0A448WGD6_9PLAT</name>
<proteinExistence type="predicted"/>
<accession>A0A448WGD6</accession>
<gene>
    <name evidence="1" type="ORF">PXEA_LOCUS4576</name>
</gene>
<reference evidence="1" key="1">
    <citation type="submission" date="2018-11" db="EMBL/GenBank/DDBJ databases">
        <authorList>
            <consortium name="Pathogen Informatics"/>
        </authorList>
    </citation>
    <scope>NUCLEOTIDE SEQUENCE</scope>
</reference>
<dbReference type="EMBL" id="CAAALY010010934">
    <property type="protein sequence ID" value="VEL11136.1"/>
    <property type="molecule type" value="Genomic_DNA"/>
</dbReference>
<dbReference type="AlphaFoldDB" id="A0A448WGD6"/>
<evidence type="ECO:0000313" key="2">
    <source>
        <dbReference type="Proteomes" id="UP000784294"/>
    </source>
</evidence>